<protein>
    <submittedName>
        <fullName evidence="2">7371_t:CDS:1</fullName>
    </submittedName>
</protein>
<accession>A0A9N9NQC1</accession>
<keyword evidence="1" id="KW-1133">Transmembrane helix</keyword>
<reference evidence="2" key="1">
    <citation type="submission" date="2021-06" db="EMBL/GenBank/DDBJ databases">
        <authorList>
            <person name="Kallberg Y."/>
            <person name="Tangrot J."/>
            <person name="Rosling A."/>
        </authorList>
    </citation>
    <scope>NUCLEOTIDE SEQUENCE</scope>
    <source>
        <strain evidence="2">CL551</strain>
    </source>
</reference>
<keyword evidence="1" id="KW-0472">Membrane</keyword>
<comment type="caution">
    <text evidence="2">The sequence shown here is derived from an EMBL/GenBank/DDBJ whole genome shotgun (WGS) entry which is preliminary data.</text>
</comment>
<feature type="transmembrane region" description="Helical" evidence="1">
    <location>
        <begin position="21"/>
        <end position="45"/>
    </location>
</feature>
<proteinExistence type="predicted"/>
<dbReference type="Proteomes" id="UP000789342">
    <property type="component" value="Unassembled WGS sequence"/>
</dbReference>
<evidence type="ECO:0000313" key="2">
    <source>
        <dbReference type="EMBL" id="CAG8753978.1"/>
    </source>
</evidence>
<dbReference type="EMBL" id="CAJVPV010036884">
    <property type="protein sequence ID" value="CAG8753978.1"/>
    <property type="molecule type" value="Genomic_DNA"/>
</dbReference>
<organism evidence="2 3">
    <name type="scientific">Acaulospora morrowiae</name>
    <dbReference type="NCBI Taxonomy" id="94023"/>
    <lineage>
        <taxon>Eukaryota</taxon>
        <taxon>Fungi</taxon>
        <taxon>Fungi incertae sedis</taxon>
        <taxon>Mucoromycota</taxon>
        <taxon>Glomeromycotina</taxon>
        <taxon>Glomeromycetes</taxon>
        <taxon>Diversisporales</taxon>
        <taxon>Acaulosporaceae</taxon>
        <taxon>Acaulospora</taxon>
    </lineage>
</organism>
<feature type="non-terminal residue" evidence="2">
    <location>
        <position position="62"/>
    </location>
</feature>
<keyword evidence="3" id="KW-1185">Reference proteome</keyword>
<name>A0A9N9NQC1_9GLOM</name>
<keyword evidence="1" id="KW-0812">Transmembrane</keyword>
<evidence type="ECO:0000313" key="3">
    <source>
        <dbReference type="Proteomes" id="UP000789342"/>
    </source>
</evidence>
<evidence type="ECO:0000256" key="1">
    <source>
        <dbReference type="SAM" id="Phobius"/>
    </source>
</evidence>
<dbReference type="AlphaFoldDB" id="A0A9N9NQC1"/>
<gene>
    <name evidence="2" type="ORF">AMORRO_LOCUS15486</name>
</gene>
<sequence length="62" mass="7101">MAENRQSRQKYRAITKSILASFAFFELSYLVTGVVILVLGATWFMMKGTYLHSIVITENLIE</sequence>